<accession>A0ABW2AT12</accession>
<dbReference type="PANTHER" id="PTHR30469:SF33">
    <property type="entry name" value="SLR1207 PROTEIN"/>
    <property type="match status" value="1"/>
</dbReference>
<dbReference type="RefSeq" id="WP_377825588.1">
    <property type="nucleotide sequence ID" value="NZ_JBHSWJ010000002.1"/>
</dbReference>
<feature type="domain" description="Multidrug resistance protein MdtA-like C-terminal permuted SH3" evidence="2">
    <location>
        <begin position="135"/>
        <end position="194"/>
    </location>
</feature>
<name>A0ABW2AT12_9MICO</name>
<dbReference type="Proteomes" id="UP001596356">
    <property type="component" value="Unassembled WGS sequence"/>
</dbReference>
<protein>
    <recommendedName>
        <fullName evidence="2">Multidrug resistance protein MdtA-like C-terminal permuted SH3 domain-containing protein</fullName>
    </recommendedName>
</protein>
<organism evidence="3 4">
    <name type="scientific">Branchiibius cervicis</name>
    <dbReference type="NCBI Taxonomy" id="908252"/>
    <lineage>
        <taxon>Bacteria</taxon>
        <taxon>Bacillati</taxon>
        <taxon>Actinomycetota</taxon>
        <taxon>Actinomycetes</taxon>
        <taxon>Micrococcales</taxon>
        <taxon>Dermacoccaceae</taxon>
        <taxon>Branchiibius</taxon>
    </lineage>
</organism>
<feature type="region of interest" description="Disordered" evidence="1">
    <location>
        <begin position="209"/>
        <end position="230"/>
    </location>
</feature>
<dbReference type="Gene3D" id="2.40.30.170">
    <property type="match status" value="1"/>
</dbReference>
<gene>
    <name evidence="3" type="ORF">ACFQBT_10050</name>
</gene>
<reference evidence="4" key="1">
    <citation type="journal article" date="2019" name="Int. J. Syst. Evol. Microbiol.">
        <title>The Global Catalogue of Microorganisms (GCM) 10K type strain sequencing project: providing services to taxonomists for standard genome sequencing and annotation.</title>
        <authorList>
            <consortium name="The Broad Institute Genomics Platform"/>
            <consortium name="The Broad Institute Genome Sequencing Center for Infectious Disease"/>
            <person name="Wu L."/>
            <person name="Ma J."/>
        </authorList>
    </citation>
    <scope>NUCLEOTIDE SEQUENCE [LARGE SCALE GENOMIC DNA]</scope>
    <source>
        <strain evidence="4">NBRC 106593</strain>
    </source>
</reference>
<dbReference type="Pfam" id="PF25967">
    <property type="entry name" value="RND-MFP_C"/>
    <property type="match status" value="1"/>
</dbReference>
<dbReference type="PANTHER" id="PTHR30469">
    <property type="entry name" value="MULTIDRUG RESISTANCE PROTEIN MDTA"/>
    <property type="match status" value="1"/>
</dbReference>
<proteinExistence type="predicted"/>
<evidence type="ECO:0000313" key="3">
    <source>
        <dbReference type="EMBL" id="MFC6714134.1"/>
    </source>
</evidence>
<keyword evidence="4" id="KW-1185">Reference proteome</keyword>
<evidence type="ECO:0000256" key="1">
    <source>
        <dbReference type="SAM" id="MobiDB-lite"/>
    </source>
</evidence>
<feature type="compositionally biased region" description="Gly residues" evidence="1">
    <location>
        <begin position="210"/>
        <end position="230"/>
    </location>
</feature>
<dbReference type="Gene3D" id="2.40.420.20">
    <property type="match status" value="1"/>
</dbReference>
<comment type="caution">
    <text evidence="3">The sequence shown here is derived from an EMBL/GenBank/DDBJ whole genome shotgun (WGS) entry which is preliminary data.</text>
</comment>
<dbReference type="InterPro" id="IPR058627">
    <property type="entry name" value="MdtA-like_C"/>
</dbReference>
<evidence type="ECO:0000259" key="2">
    <source>
        <dbReference type="Pfam" id="PF25967"/>
    </source>
</evidence>
<sequence>MSAAQLEVTQAQSALDSATLTAPISGTVASVGLTNGTAASTSSSITIIGSGAAQITVDASLTLLPSLAVGQVATVTPAGGGGTIGGTVTQIGILPADTSSSTPTYPIVITVDDPPQALAQDSQAQVAITTTSVSDVVTVPASALTMVATKRATVQTVTGDHEVTTQTVTVGVVGGGKAQVTGLSAGTRVVLGDLTATLGADSSANENAFTGGGQFGGGMPGGGMPGGTRR</sequence>
<dbReference type="EMBL" id="JBHSWJ010000002">
    <property type="protein sequence ID" value="MFC6714134.1"/>
    <property type="molecule type" value="Genomic_DNA"/>
</dbReference>
<evidence type="ECO:0000313" key="4">
    <source>
        <dbReference type="Proteomes" id="UP001596356"/>
    </source>
</evidence>